<dbReference type="BioCyc" id="PCHR:PC12G09920-MONOMER"/>
<gene>
    <name evidence="2" type="ORF">Pc12g09920</name>
    <name evidence="2" type="ORF">PCH_Pc12g09920</name>
</gene>
<sequence length="390" mass="43698">MTSMLLRTFRSSRFRGQSSTDGSRSYPHTAIAPSTTSASGTKTPSSTAPAGRRRARNTWRFIASRNHVSPFGHYAPSARPGVRPKDYRTSAHLAKRTSPSYSNSPASTADTTPAKARSTSLYPRKYLRKAARAIEVEWVQAQFLSALDHYQRGAPRSFDDDWLVDPSKHAVWLSANYHSVAASHVAIPRRTLDISSLVNDASCFTAIRPLKAQHVHEFLMTFLFESFGEPSAILCFVSTRSKLIFSRKIASLTKNQRISSHLVLFLQERFPMRSWVLILSVKITIQHRSASPTVNDMQAVRQVYRYLKATRELCITLGKIQDTTFFAYADASHGDWPDAKSTEGAIWFFGGAPIRWYARKQTIMAPSSTAAEWCALDRPARDAQFSPEEA</sequence>
<evidence type="ECO:0000313" key="2">
    <source>
        <dbReference type="EMBL" id="CAP80619.1"/>
    </source>
</evidence>
<evidence type="ECO:0000256" key="1">
    <source>
        <dbReference type="SAM" id="MobiDB-lite"/>
    </source>
</evidence>
<accession>B6H001</accession>
<dbReference type="HOGENOM" id="CLU_708054_0_0_1"/>
<dbReference type="PANTHER" id="PTHR11439:SF467">
    <property type="entry name" value="INTEGRASE CATALYTIC DOMAIN-CONTAINING PROTEIN"/>
    <property type="match status" value="1"/>
</dbReference>
<dbReference type="EMBL" id="AM920427">
    <property type="protein sequence ID" value="CAP80619.1"/>
    <property type="molecule type" value="Genomic_DNA"/>
</dbReference>
<feature type="compositionally biased region" description="Polar residues" evidence="1">
    <location>
        <begin position="1"/>
        <end position="23"/>
    </location>
</feature>
<dbReference type="OrthoDB" id="3344688at2759"/>
<name>B6H001_PENRW</name>
<feature type="region of interest" description="Disordered" evidence="1">
    <location>
        <begin position="1"/>
        <end position="54"/>
    </location>
</feature>
<organism evidence="2 3">
    <name type="scientific">Penicillium rubens (strain ATCC 28089 / DSM 1075 / NRRL 1951 / Wisconsin 54-1255)</name>
    <name type="common">Penicillium chrysogenum</name>
    <dbReference type="NCBI Taxonomy" id="500485"/>
    <lineage>
        <taxon>Eukaryota</taxon>
        <taxon>Fungi</taxon>
        <taxon>Dikarya</taxon>
        <taxon>Ascomycota</taxon>
        <taxon>Pezizomycotina</taxon>
        <taxon>Eurotiomycetes</taxon>
        <taxon>Eurotiomycetidae</taxon>
        <taxon>Eurotiales</taxon>
        <taxon>Aspergillaceae</taxon>
        <taxon>Penicillium</taxon>
        <taxon>Penicillium chrysogenum species complex</taxon>
    </lineage>
</organism>
<reference evidence="2 3" key="1">
    <citation type="journal article" date="2008" name="Nat. Biotechnol.">
        <title>Genome sequencing and analysis of the filamentous fungus Penicillium chrysogenum.</title>
        <authorList>
            <person name="van den Berg M.A."/>
            <person name="Albang R."/>
            <person name="Albermann K."/>
            <person name="Badger J.H."/>
            <person name="Daran J.-M."/>
            <person name="Driessen A.J.M."/>
            <person name="Garcia-Estrada C."/>
            <person name="Fedorova N.D."/>
            <person name="Harris D.M."/>
            <person name="Heijne W.H.M."/>
            <person name="Joardar V.S."/>
            <person name="Kiel J.A.K.W."/>
            <person name="Kovalchuk A."/>
            <person name="Martin J.F."/>
            <person name="Nierman W.C."/>
            <person name="Nijland J.G."/>
            <person name="Pronk J.T."/>
            <person name="Roubos J.A."/>
            <person name="van der Klei I.J."/>
            <person name="van Peij N.N.M.E."/>
            <person name="Veenhuis M."/>
            <person name="von Doehren H."/>
            <person name="Wagner C."/>
            <person name="Wortman J.R."/>
            <person name="Bovenberg R.A.L."/>
        </authorList>
    </citation>
    <scope>NUCLEOTIDE SEQUENCE [LARGE SCALE GENOMIC DNA]</scope>
    <source>
        <strain evidence="3">ATCC 28089 / DSM 1075 / NRRL 1951 / Wisconsin 54-1255</strain>
    </source>
</reference>
<dbReference type="AlphaFoldDB" id="B6H001"/>
<dbReference type="Proteomes" id="UP000000724">
    <property type="component" value="Contig Pc00c12"/>
</dbReference>
<proteinExistence type="predicted"/>
<dbReference type="eggNOG" id="KOG0017">
    <property type="taxonomic scope" value="Eukaryota"/>
</dbReference>
<protein>
    <submittedName>
        <fullName evidence="2">Pc12g09920 protein</fullName>
    </submittedName>
</protein>
<feature type="region of interest" description="Disordered" evidence="1">
    <location>
        <begin position="70"/>
        <end position="118"/>
    </location>
</feature>
<evidence type="ECO:0000313" key="3">
    <source>
        <dbReference type="Proteomes" id="UP000000724"/>
    </source>
</evidence>
<dbReference type="PANTHER" id="PTHR11439">
    <property type="entry name" value="GAG-POL-RELATED RETROTRANSPOSON"/>
    <property type="match status" value="1"/>
</dbReference>
<feature type="compositionally biased region" description="Polar residues" evidence="1">
    <location>
        <begin position="97"/>
        <end position="118"/>
    </location>
</feature>
<dbReference type="VEuPathDB" id="FungiDB:PCH_Pc12g09920"/>
<keyword evidence="3" id="KW-1185">Reference proteome</keyword>
<feature type="compositionally biased region" description="Polar residues" evidence="1">
    <location>
        <begin position="32"/>
        <end position="48"/>
    </location>
</feature>